<protein>
    <submittedName>
        <fullName evidence="1">Cyclin-D4-1</fullName>
    </submittedName>
</protein>
<evidence type="ECO:0000313" key="1">
    <source>
        <dbReference type="EMBL" id="KAL2504510.1"/>
    </source>
</evidence>
<comment type="caution">
    <text evidence="1">The sequence shown here is derived from an EMBL/GenBank/DDBJ whole genome shotgun (WGS) entry which is preliminary data.</text>
</comment>
<gene>
    <name evidence="1" type="ORF">Adt_20131</name>
</gene>
<reference evidence="2" key="1">
    <citation type="submission" date="2024-07" db="EMBL/GenBank/DDBJ databases">
        <title>Two chromosome-level genome assemblies of Korean endemic species Abeliophyllum distichum and Forsythia ovata (Oleaceae).</title>
        <authorList>
            <person name="Jang H."/>
        </authorList>
    </citation>
    <scope>NUCLEOTIDE SEQUENCE [LARGE SCALE GENOMIC DNA]</scope>
</reference>
<organism evidence="1 2">
    <name type="scientific">Abeliophyllum distichum</name>
    <dbReference type="NCBI Taxonomy" id="126358"/>
    <lineage>
        <taxon>Eukaryota</taxon>
        <taxon>Viridiplantae</taxon>
        <taxon>Streptophyta</taxon>
        <taxon>Embryophyta</taxon>
        <taxon>Tracheophyta</taxon>
        <taxon>Spermatophyta</taxon>
        <taxon>Magnoliopsida</taxon>
        <taxon>eudicotyledons</taxon>
        <taxon>Gunneridae</taxon>
        <taxon>Pentapetalae</taxon>
        <taxon>asterids</taxon>
        <taxon>lamiids</taxon>
        <taxon>Lamiales</taxon>
        <taxon>Oleaceae</taxon>
        <taxon>Forsythieae</taxon>
        <taxon>Abeliophyllum</taxon>
    </lineage>
</organism>
<dbReference type="EMBL" id="JBFOLK010000006">
    <property type="protein sequence ID" value="KAL2504510.1"/>
    <property type="molecule type" value="Genomic_DNA"/>
</dbReference>
<proteinExistence type="predicted"/>
<accession>A0ABD1SV00</accession>
<dbReference type="Proteomes" id="UP001604336">
    <property type="component" value="Unassembled WGS sequence"/>
</dbReference>
<evidence type="ECO:0000313" key="2">
    <source>
        <dbReference type="Proteomes" id="UP001604336"/>
    </source>
</evidence>
<name>A0ABD1SV00_9LAMI</name>
<keyword evidence="2" id="KW-1185">Reference proteome</keyword>
<dbReference type="AlphaFoldDB" id="A0ABD1SV00"/>
<sequence>MQYQNLLCTEGTKSLCFDDDDNDLVNGQSYKINDDEGLSFGNGGSDSEPLINFPCLSEANFCLMLEREKGLLPKDDYLERLRTGDLNLSVRREALDWISKHTVLLCLLVANASEFFIAVRESSNPAVHYGTPTKSEGSTIVQP</sequence>